<dbReference type="AlphaFoldDB" id="A0A2U1FB32"/>
<evidence type="ECO:0000313" key="7">
    <source>
        <dbReference type="Proteomes" id="UP000245462"/>
    </source>
</evidence>
<feature type="domain" description="Response regulatory" evidence="5">
    <location>
        <begin position="3"/>
        <end position="121"/>
    </location>
</feature>
<dbReference type="SMART" id="SM00421">
    <property type="entry name" value="HTH_LUXR"/>
    <property type="match status" value="1"/>
</dbReference>
<evidence type="ECO:0000313" key="6">
    <source>
        <dbReference type="EMBL" id="PVZ09190.1"/>
    </source>
</evidence>
<dbReference type="InterPro" id="IPR058245">
    <property type="entry name" value="NreC/VraR/RcsB-like_REC"/>
</dbReference>
<protein>
    <submittedName>
        <fullName evidence="6">LuxR family two component transcriptional regulator</fullName>
    </submittedName>
</protein>
<dbReference type="PANTHER" id="PTHR43214">
    <property type="entry name" value="TWO-COMPONENT RESPONSE REGULATOR"/>
    <property type="match status" value="1"/>
</dbReference>
<accession>A0A2U1FB32</accession>
<dbReference type="RefSeq" id="WP_116679562.1">
    <property type="nucleotide sequence ID" value="NZ_JBGXZY010000009.1"/>
</dbReference>
<comment type="caution">
    <text evidence="6">The sequence shown here is derived from an EMBL/GenBank/DDBJ whole genome shotgun (WGS) entry which is preliminary data.</text>
</comment>
<name>A0A2U1FB32_9PORP</name>
<dbReference type="Pfam" id="PF00072">
    <property type="entry name" value="Response_reg"/>
    <property type="match status" value="1"/>
</dbReference>
<proteinExistence type="predicted"/>
<dbReference type="PROSITE" id="PS50043">
    <property type="entry name" value="HTH_LUXR_2"/>
    <property type="match status" value="1"/>
</dbReference>
<sequence>MTKIVLVDDHELYRMGLRVAIAQIQDLAEIIGECGSSQELEDYLHEQGAPDMIILDIRLPDGNGVDIARRLKTEYPDLKIIMLSSEVSEKIVNDLLEIGVEGYMSKMAQTSDIENAIRTVTTGGNFYGKSIAKIIMDLCVSRSAGHSHKNTRKQPNPSELTEREIEVIQHLCNGLSAKETGEKMHLSHRTVETHRSNILHKLGFSNAAELIRYAVKEGLVDWQ</sequence>
<evidence type="ECO:0000259" key="5">
    <source>
        <dbReference type="PROSITE" id="PS50110"/>
    </source>
</evidence>
<keyword evidence="1 3" id="KW-0597">Phosphoprotein</keyword>
<dbReference type="OrthoDB" id="9797341at2"/>
<dbReference type="SUPFAM" id="SSF52172">
    <property type="entry name" value="CheY-like"/>
    <property type="match status" value="1"/>
</dbReference>
<feature type="domain" description="HTH luxR-type" evidence="4">
    <location>
        <begin position="153"/>
        <end position="218"/>
    </location>
</feature>
<dbReference type="InterPro" id="IPR039420">
    <property type="entry name" value="WalR-like"/>
</dbReference>
<dbReference type="InterPro" id="IPR016032">
    <property type="entry name" value="Sig_transdc_resp-reg_C-effctor"/>
</dbReference>
<dbReference type="GO" id="GO:0000160">
    <property type="term" value="P:phosphorelay signal transduction system"/>
    <property type="evidence" value="ECO:0007669"/>
    <property type="project" value="InterPro"/>
</dbReference>
<dbReference type="CDD" id="cd06170">
    <property type="entry name" value="LuxR_C_like"/>
    <property type="match status" value="1"/>
</dbReference>
<dbReference type="Pfam" id="PF00196">
    <property type="entry name" value="GerE"/>
    <property type="match status" value="1"/>
</dbReference>
<keyword evidence="7" id="KW-1185">Reference proteome</keyword>
<dbReference type="CDD" id="cd17535">
    <property type="entry name" value="REC_NarL-like"/>
    <property type="match status" value="1"/>
</dbReference>
<dbReference type="Proteomes" id="UP000245462">
    <property type="component" value="Unassembled WGS sequence"/>
</dbReference>
<evidence type="ECO:0000259" key="4">
    <source>
        <dbReference type="PROSITE" id="PS50043"/>
    </source>
</evidence>
<dbReference type="SMART" id="SM00448">
    <property type="entry name" value="REC"/>
    <property type="match status" value="1"/>
</dbReference>
<dbReference type="InterPro" id="IPR011006">
    <property type="entry name" value="CheY-like_superfamily"/>
</dbReference>
<keyword evidence="2" id="KW-0238">DNA-binding</keyword>
<dbReference type="EMBL" id="QEKY01000010">
    <property type="protein sequence ID" value="PVZ09190.1"/>
    <property type="molecule type" value="Genomic_DNA"/>
</dbReference>
<dbReference type="InterPro" id="IPR001789">
    <property type="entry name" value="Sig_transdc_resp-reg_receiver"/>
</dbReference>
<dbReference type="GO" id="GO:0006355">
    <property type="term" value="P:regulation of DNA-templated transcription"/>
    <property type="evidence" value="ECO:0007669"/>
    <property type="project" value="InterPro"/>
</dbReference>
<dbReference type="PROSITE" id="PS50110">
    <property type="entry name" value="RESPONSE_REGULATORY"/>
    <property type="match status" value="1"/>
</dbReference>
<feature type="modified residue" description="4-aspartylphosphate" evidence="3">
    <location>
        <position position="56"/>
    </location>
</feature>
<dbReference type="SUPFAM" id="SSF46894">
    <property type="entry name" value="C-terminal effector domain of the bipartite response regulators"/>
    <property type="match status" value="1"/>
</dbReference>
<evidence type="ECO:0000256" key="3">
    <source>
        <dbReference type="PROSITE-ProRule" id="PRU00169"/>
    </source>
</evidence>
<dbReference type="GeneID" id="94551029"/>
<reference evidence="6 7" key="1">
    <citation type="submission" date="2018-04" db="EMBL/GenBank/DDBJ databases">
        <title>Genomic Encyclopedia of Type Strains, Phase IV (KMG-IV): sequencing the most valuable type-strain genomes for metagenomic binning, comparative biology and taxonomic classification.</title>
        <authorList>
            <person name="Goeker M."/>
        </authorList>
    </citation>
    <scope>NUCLEOTIDE SEQUENCE [LARGE SCALE GENOMIC DNA]</scope>
    <source>
        <strain evidence="6 7">DSM 28520</strain>
    </source>
</reference>
<evidence type="ECO:0000256" key="1">
    <source>
        <dbReference type="ARBA" id="ARBA00022553"/>
    </source>
</evidence>
<dbReference type="PRINTS" id="PR00038">
    <property type="entry name" value="HTHLUXR"/>
</dbReference>
<dbReference type="InterPro" id="IPR000792">
    <property type="entry name" value="Tscrpt_reg_LuxR_C"/>
</dbReference>
<dbReference type="GO" id="GO:0003677">
    <property type="term" value="F:DNA binding"/>
    <property type="evidence" value="ECO:0007669"/>
    <property type="project" value="UniProtKB-KW"/>
</dbReference>
<dbReference type="Gene3D" id="3.40.50.2300">
    <property type="match status" value="1"/>
</dbReference>
<gene>
    <name evidence="6" type="ORF">C7382_11057</name>
</gene>
<evidence type="ECO:0000256" key="2">
    <source>
        <dbReference type="ARBA" id="ARBA00023125"/>
    </source>
</evidence>
<dbReference type="PANTHER" id="PTHR43214:SF43">
    <property type="entry name" value="TWO-COMPONENT RESPONSE REGULATOR"/>
    <property type="match status" value="1"/>
</dbReference>
<organism evidence="6 7">
    <name type="scientific">Porphyromonas loveana</name>
    <dbReference type="NCBI Taxonomy" id="1884669"/>
    <lineage>
        <taxon>Bacteria</taxon>
        <taxon>Pseudomonadati</taxon>
        <taxon>Bacteroidota</taxon>
        <taxon>Bacteroidia</taxon>
        <taxon>Bacteroidales</taxon>
        <taxon>Porphyromonadaceae</taxon>
        <taxon>Porphyromonas</taxon>
    </lineage>
</organism>